<name>A0ABP1FID1_9CHLO</name>
<dbReference type="PANTHER" id="PTHR37385">
    <property type="entry name" value="PROTEIN LOW PSII ACCUMULATION 2, CHLOROPLASTIC"/>
    <property type="match status" value="1"/>
</dbReference>
<feature type="transmembrane region" description="Helical" evidence="1">
    <location>
        <begin position="121"/>
        <end position="145"/>
    </location>
</feature>
<keyword evidence="3" id="KW-1185">Reference proteome</keyword>
<reference evidence="2 3" key="1">
    <citation type="submission" date="2024-06" db="EMBL/GenBank/DDBJ databases">
        <authorList>
            <person name="Kraege A."/>
            <person name="Thomma B."/>
        </authorList>
    </citation>
    <scope>NUCLEOTIDE SEQUENCE [LARGE SCALE GENOMIC DNA]</scope>
</reference>
<dbReference type="InterPro" id="IPR038789">
    <property type="entry name" value="LPA2-like"/>
</dbReference>
<gene>
    <name evidence="2" type="primary">g1605</name>
    <name evidence="2" type="ORF">VP750_LOCUS1373</name>
</gene>
<sequence>MSQIMPVLPCHICSLIDSSKALPGVARRLKPAHALGSLRQGCSDHSTSHHSSSVLHQPRRHRAWTLVRASDRDEDDELLIEEELRSKRRKKKSNVNVVAPQVQQAYGLEPQTAEGQIETSYLLFLGLVFVFIILEGLFIATSGFLPEAADQFAQDVVYPSFSPTVGFFLLLSTAYGIWKSRQS</sequence>
<keyword evidence="1" id="KW-1133">Transmembrane helix</keyword>
<accession>A0ABP1FID1</accession>
<keyword evidence="1" id="KW-0812">Transmembrane</keyword>
<evidence type="ECO:0000256" key="1">
    <source>
        <dbReference type="SAM" id="Phobius"/>
    </source>
</evidence>
<evidence type="ECO:0000313" key="2">
    <source>
        <dbReference type="EMBL" id="CAL5219714.1"/>
    </source>
</evidence>
<keyword evidence="1" id="KW-0472">Membrane</keyword>
<dbReference type="Proteomes" id="UP001497392">
    <property type="component" value="Unassembled WGS sequence"/>
</dbReference>
<protein>
    <submittedName>
        <fullName evidence="2">G1605 protein</fullName>
    </submittedName>
</protein>
<dbReference type="PANTHER" id="PTHR37385:SF2">
    <property type="entry name" value="PROTEIN LPA2"/>
    <property type="match status" value="1"/>
</dbReference>
<comment type="caution">
    <text evidence="2">The sequence shown here is derived from an EMBL/GenBank/DDBJ whole genome shotgun (WGS) entry which is preliminary data.</text>
</comment>
<evidence type="ECO:0000313" key="3">
    <source>
        <dbReference type="Proteomes" id="UP001497392"/>
    </source>
</evidence>
<organism evidence="2 3">
    <name type="scientific">Coccomyxa viridis</name>
    <dbReference type="NCBI Taxonomy" id="1274662"/>
    <lineage>
        <taxon>Eukaryota</taxon>
        <taxon>Viridiplantae</taxon>
        <taxon>Chlorophyta</taxon>
        <taxon>core chlorophytes</taxon>
        <taxon>Trebouxiophyceae</taxon>
        <taxon>Trebouxiophyceae incertae sedis</taxon>
        <taxon>Coccomyxaceae</taxon>
        <taxon>Coccomyxa</taxon>
    </lineage>
</organism>
<feature type="transmembrane region" description="Helical" evidence="1">
    <location>
        <begin position="157"/>
        <end position="178"/>
    </location>
</feature>
<dbReference type="EMBL" id="CAXHTA020000002">
    <property type="protein sequence ID" value="CAL5219714.1"/>
    <property type="molecule type" value="Genomic_DNA"/>
</dbReference>
<proteinExistence type="predicted"/>